<evidence type="ECO:0000313" key="3">
    <source>
        <dbReference type="Proteomes" id="UP000276905"/>
    </source>
</evidence>
<comment type="caution">
    <text evidence="2">The sequence shown here is derived from an EMBL/GenBank/DDBJ whole genome shotgun (WGS) entry which is preliminary data.</text>
</comment>
<gene>
    <name evidence="2" type="ORF">EA756_07200</name>
</gene>
<proteinExistence type="predicted"/>
<dbReference type="AlphaFoldDB" id="A0A429K2M2"/>
<dbReference type="Proteomes" id="UP000276905">
    <property type="component" value="Unassembled WGS sequence"/>
</dbReference>
<keyword evidence="1" id="KW-0812">Transmembrane</keyword>
<keyword evidence="1" id="KW-0472">Membrane</keyword>
<dbReference type="EMBL" id="RFES01000004">
    <property type="protein sequence ID" value="RSO58282.1"/>
    <property type="molecule type" value="Genomic_DNA"/>
</dbReference>
<organism evidence="2 3">
    <name type="scientific">Acinetobacter lactucae</name>
    <dbReference type="NCBI Taxonomy" id="1785128"/>
    <lineage>
        <taxon>Bacteria</taxon>
        <taxon>Pseudomonadati</taxon>
        <taxon>Pseudomonadota</taxon>
        <taxon>Gammaproteobacteria</taxon>
        <taxon>Moraxellales</taxon>
        <taxon>Moraxellaceae</taxon>
        <taxon>Acinetobacter</taxon>
        <taxon>Acinetobacter calcoaceticus/baumannii complex</taxon>
    </lineage>
</organism>
<reference evidence="2 3" key="1">
    <citation type="submission" date="2018-10" db="EMBL/GenBank/DDBJ databases">
        <title>GWAS and RNA-Seq identify cryptic mechanisms of antimicrobial resistance in Acinetobacter baumannii.</title>
        <authorList>
            <person name="Sahl J.W."/>
        </authorList>
    </citation>
    <scope>NUCLEOTIDE SEQUENCE [LARGE SCALE GENOMIC DNA]</scope>
    <source>
        <strain evidence="2 3">TG41018</strain>
    </source>
</reference>
<dbReference type="RefSeq" id="WP_125698825.1">
    <property type="nucleotide sequence ID" value="NZ_RFES01000004.1"/>
</dbReference>
<protein>
    <submittedName>
        <fullName evidence="2">Uncharacterized protein</fullName>
    </submittedName>
</protein>
<evidence type="ECO:0000256" key="1">
    <source>
        <dbReference type="SAM" id="Phobius"/>
    </source>
</evidence>
<sequence length="37" mass="4212">MGFARGFCSRTLIWLGLSLGRYSFMNIGAIIKKFKDI</sequence>
<feature type="transmembrane region" description="Helical" evidence="1">
    <location>
        <begin position="12"/>
        <end position="31"/>
    </location>
</feature>
<evidence type="ECO:0000313" key="2">
    <source>
        <dbReference type="EMBL" id="RSO58282.1"/>
    </source>
</evidence>
<accession>A0A429K2M2</accession>
<name>A0A429K2M2_9GAMM</name>
<keyword evidence="1" id="KW-1133">Transmembrane helix</keyword>